<feature type="transmembrane region" description="Helical" evidence="7">
    <location>
        <begin position="351"/>
        <end position="375"/>
    </location>
</feature>
<evidence type="ECO:0000256" key="1">
    <source>
        <dbReference type="ARBA" id="ARBA00004651"/>
    </source>
</evidence>
<feature type="transmembrane region" description="Helical" evidence="7">
    <location>
        <begin position="497"/>
        <end position="516"/>
    </location>
</feature>
<evidence type="ECO:0000313" key="10">
    <source>
        <dbReference type="Proteomes" id="UP000199012"/>
    </source>
</evidence>
<comment type="similarity">
    <text evidence="6">Belongs to the ABC-4 integral membrane protein family.</text>
</comment>
<feature type="transmembrane region" description="Helical" evidence="7">
    <location>
        <begin position="437"/>
        <end position="460"/>
    </location>
</feature>
<name>A0A1I0WZX4_9CELL</name>
<evidence type="ECO:0000256" key="3">
    <source>
        <dbReference type="ARBA" id="ARBA00022692"/>
    </source>
</evidence>
<feature type="transmembrane region" description="Helical" evidence="7">
    <location>
        <begin position="786"/>
        <end position="811"/>
    </location>
</feature>
<dbReference type="RefSeq" id="WP_090031363.1">
    <property type="nucleotide sequence ID" value="NZ_BONM01000015.1"/>
</dbReference>
<gene>
    <name evidence="9" type="ORF">SAMN05421867_10411</name>
</gene>
<evidence type="ECO:0000256" key="4">
    <source>
        <dbReference type="ARBA" id="ARBA00022989"/>
    </source>
</evidence>
<dbReference type="AlphaFoldDB" id="A0A1I0WZX4"/>
<dbReference type="GO" id="GO:0005886">
    <property type="term" value="C:plasma membrane"/>
    <property type="evidence" value="ECO:0007669"/>
    <property type="project" value="UniProtKB-SubCell"/>
</dbReference>
<dbReference type="OrthoDB" id="9780560at2"/>
<proteinExistence type="inferred from homology"/>
<keyword evidence="5 7" id="KW-0472">Membrane</keyword>
<evidence type="ECO:0000256" key="6">
    <source>
        <dbReference type="ARBA" id="ARBA00038076"/>
    </source>
</evidence>
<feature type="transmembrane region" description="Helical" evidence="7">
    <location>
        <begin position="407"/>
        <end position="431"/>
    </location>
</feature>
<evidence type="ECO:0000259" key="8">
    <source>
        <dbReference type="Pfam" id="PF02687"/>
    </source>
</evidence>
<feature type="domain" description="ABC3 transporter permease C-terminal" evidence="8">
    <location>
        <begin position="263"/>
        <end position="385"/>
    </location>
</feature>
<protein>
    <submittedName>
        <fullName evidence="9">Putative ABC transport system permease protein</fullName>
    </submittedName>
</protein>
<evidence type="ECO:0000256" key="2">
    <source>
        <dbReference type="ARBA" id="ARBA00022475"/>
    </source>
</evidence>
<dbReference type="InterPro" id="IPR003838">
    <property type="entry name" value="ABC3_permease_C"/>
</dbReference>
<keyword evidence="2" id="KW-1003">Cell membrane</keyword>
<feature type="domain" description="ABC3 transporter permease C-terminal" evidence="8">
    <location>
        <begin position="742"/>
        <end position="859"/>
    </location>
</feature>
<feature type="transmembrane region" description="Helical" evidence="7">
    <location>
        <begin position="735"/>
        <end position="763"/>
    </location>
</feature>
<dbReference type="PANTHER" id="PTHR30572">
    <property type="entry name" value="MEMBRANE COMPONENT OF TRANSPORTER-RELATED"/>
    <property type="match status" value="1"/>
</dbReference>
<dbReference type="PANTHER" id="PTHR30572:SF4">
    <property type="entry name" value="ABC TRANSPORTER PERMEASE YTRF"/>
    <property type="match status" value="1"/>
</dbReference>
<dbReference type="Proteomes" id="UP000199012">
    <property type="component" value="Unassembled WGS sequence"/>
</dbReference>
<feature type="transmembrane region" description="Helical" evidence="7">
    <location>
        <begin position="256"/>
        <end position="285"/>
    </location>
</feature>
<feature type="transmembrane region" description="Helical" evidence="7">
    <location>
        <begin position="306"/>
        <end position="339"/>
    </location>
</feature>
<keyword evidence="3 7" id="KW-0812">Transmembrane</keyword>
<evidence type="ECO:0000313" key="9">
    <source>
        <dbReference type="EMBL" id="SFA94124.1"/>
    </source>
</evidence>
<dbReference type="Pfam" id="PF02687">
    <property type="entry name" value="FtsX"/>
    <property type="match status" value="2"/>
</dbReference>
<accession>A0A1I0WZX4</accession>
<evidence type="ECO:0000256" key="5">
    <source>
        <dbReference type="ARBA" id="ARBA00023136"/>
    </source>
</evidence>
<dbReference type="EMBL" id="FOKA01000004">
    <property type="protein sequence ID" value="SFA94124.1"/>
    <property type="molecule type" value="Genomic_DNA"/>
</dbReference>
<dbReference type="STRING" id="988821.SAMN05421867_10411"/>
<dbReference type="GO" id="GO:0022857">
    <property type="term" value="F:transmembrane transporter activity"/>
    <property type="evidence" value="ECO:0007669"/>
    <property type="project" value="TreeGrafter"/>
</dbReference>
<feature type="transmembrane region" description="Helical" evidence="7">
    <location>
        <begin position="831"/>
        <end position="849"/>
    </location>
</feature>
<keyword evidence="4 7" id="KW-1133">Transmembrane helix</keyword>
<comment type="subcellular location">
    <subcellularLocation>
        <location evidence="1">Cell membrane</location>
        <topology evidence="1">Multi-pass membrane protein</topology>
    </subcellularLocation>
</comment>
<sequence>MLRLTFAQMRRSLPRLVAAGLAVALGTAFVAATLLAGDVLTRTTYDSVTASFGRADLVVTRAELEPAAVDAAGDVPGVDAVAPLDQAVLSVAAGGRTAYPLVLPAPGDERLASVRATAGVLPQAPGQIALPATTATQLDVGVGDRVQVAFSTPGPDDTWVESTADVAVTGITADVAGAWQRYGGAGLADPADLATWVGVGTVPTLLVAVDPGADVTAVQAALRSEVAPATGATPQVLTRDEAARAAVAELSGDADVLVAVALAFAAVALVVAALVIANTFAVLVAQRTRTLALLRCVGARRSQLAASVVTEAAVLGLAASVAGLLGGTALVQVVLLVLARTSPDVPLPTTVAPGLAAVVAPLVVGTVVTVLAALVPAREATRVSPVAALRPLDAPVLGAAAGRVRAAVSLVSVVLGGLTLAAAVATGLVLGGGALPALALGILGGTVSFVGVLVGAVLWVPRLVAGVGALLARTGPSARLAAANTLRNPRRTTATSAALLIGVTLVAMMSTGAATARTTLAAELDEQYAVDLAVTSLAGPGEAALPASAADDVDRVDGVARVAALAGAPVLELGGQELGGGTTVLGLDPADAGVLRAPDLVAPLEDGTVLVPERLTESYLVVRDGDTVTLTAGSTAAGSTAEDGSVVDPAVGGQTLTLRAVVGDVPSDGLLVTAATLARLAPEAGTTSVWAALSDDATPSAVLAAVQEALPTDVPLQAVSGAAERESYDQVIDTMLLVVVGLLAVAVVIALVGVANTLSLSVIERRRESATLRAIGLTRGQLRRTLAVEGVLVAGVGTLAGTVLGLLYGWAGAAAVLGPAGQVRLGWPLRDLAIVLVVALVAGLAASVLPARSATRTPPVAALAVD</sequence>
<keyword evidence="10" id="KW-1185">Reference proteome</keyword>
<evidence type="ECO:0000256" key="7">
    <source>
        <dbReference type="SAM" id="Phobius"/>
    </source>
</evidence>
<reference evidence="9 10" key="1">
    <citation type="submission" date="2016-10" db="EMBL/GenBank/DDBJ databases">
        <authorList>
            <person name="de Groot N.N."/>
        </authorList>
    </citation>
    <scope>NUCLEOTIDE SEQUENCE [LARGE SCALE GENOMIC DNA]</scope>
    <source>
        <strain evidence="9 10">CGMCC 4.6945</strain>
    </source>
</reference>
<organism evidence="9 10">
    <name type="scientific">Cellulomonas marina</name>
    <dbReference type="NCBI Taxonomy" id="988821"/>
    <lineage>
        <taxon>Bacteria</taxon>
        <taxon>Bacillati</taxon>
        <taxon>Actinomycetota</taxon>
        <taxon>Actinomycetes</taxon>
        <taxon>Micrococcales</taxon>
        <taxon>Cellulomonadaceae</taxon>
        <taxon>Cellulomonas</taxon>
    </lineage>
</organism>
<dbReference type="InterPro" id="IPR050250">
    <property type="entry name" value="Macrolide_Exporter_MacB"/>
</dbReference>